<gene>
    <name evidence="2" type="ORF">HELGO_WM9582</name>
</gene>
<reference evidence="2" key="1">
    <citation type="submission" date="2020-01" db="EMBL/GenBank/DDBJ databases">
        <authorList>
            <person name="Meier V. D."/>
            <person name="Meier V D."/>
        </authorList>
    </citation>
    <scope>NUCLEOTIDE SEQUENCE</scope>
    <source>
        <strain evidence="2">HLG_WM_MAG_07</strain>
    </source>
</reference>
<dbReference type="EMBL" id="CACVAY010000151">
    <property type="protein sequence ID" value="CAA6828717.1"/>
    <property type="molecule type" value="Genomic_DNA"/>
</dbReference>
<dbReference type="Pfam" id="PF08241">
    <property type="entry name" value="Methyltransf_11"/>
    <property type="match status" value="1"/>
</dbReference>
<dbReference type="InterPro" id="IPR029063">
    <property type="entry name" value="SAM-dependent_MTases_sf"/>
</dbReference>
<proteinExistence type="predicted"/>
<dbReference type="SUPFAM" id="SSF53335">
    <property type="entry name" value="S-adenosyl-L-methionine-dependent methyltransferases"/>
    <property type="match status" value="1"/>
</dbReference>
<protein>
    <recommendedName>
        <fullName evidence="1">Methyltransferase type 11 domain-containing protein</fullName>
    </recommendedName>
</protein>
<dbReference type="AlphaFoldDB" id="A0A6S6UHG8"/>
<dbReference type="InterPro" id="IPR013216">
    <property type="entry name" value="Methyltransf_11"/>
</dbReference>
<organism evidence="2">
    <name type="scientific">uncultured Thiotrichaceae bacterium</name>
    <dbReference type="NCBI Taxonomy" id="298394"/>
    <lineage>
        <taxon>Bacteria</taxon>
        <taxon>Pseudomonadati</taxon>
        <taxon>Pseudomonadota</taxon>
        <taxon>Gammaproteobacteria</taxon>
        <taxon>Thiotrichales</taxon>
        <taxon>Thiotrichaceae</taxon>
        <taxon>environmental samples</taxon>
    </lineage>
</organism>
<name>A0A6S6UHG8_9GAMM</name>
<sequence length="254" mass="29188">MPNLNHLQLGDACRDWYESPAGEYALASLNDRLEEYLSEIFGYFALETGVLIGKSHFLEHSKVKTNLTLGRANQQGDIVAEIEQLPVDFDSVDLVIGSHILECSAFPHQVLREVDRVLVSQGHCILIGFNPMAWWFGRRSFCKRDGQSSPRFYGVHQVRDWFSLLGWEIQHTSYHSFRPSFLRGKVFDRLENMEKWGPLYWPIFGNIYMIHARKLDVIRPPSKVKWESAVAVLPGKVAINPTSRSSHQRGKPYD</sequence>
<dbReference type="GO" id="GO:0008757">
    <property type="term" value="F:S-adenosylmethionine-dependent methyltransferase activity"/>
    <property type="evidence" value="ECO:0007669"/>
    <property type="project" value="InterPro"/>
</dbReference>
<evidence type="ECO:0000313" key="2">
    <source>
        <dbReference type="EMBL" id="CAA6828717.1"/>
    </source>
</evidence>
<dbReference type="Gene3D" id="3.40.50.150">
    <property type="entry name" value="Vaccinia Virus protein VP39"/>
    <property type="match status" value="1"/>
</dbReference>
<accession>A0A6S6UHG8</accession>
<feature type="domain" description="Methyltransferase type 11" evidence="1">
    <location>
        <begin position="71"/>
        <end position="126"/>
    </location>
</feature>
<evidence type="ECO:0000259" key="1">
    <source>
        <dbReference type="Pfam" id="PF08241"/>
    </source>
</evidence>